<dbReference type="InterPro" id="IPR000477">
    <property type="entry name" value="RT_dom"/>
</dbReference>
<organism evidence="2">
    <name type="scientific">Fagus sylvatica</name>
    <name type="common">Beechnut</name>
    <dbReference type="NCBI Taxonomy" id="28930"/>
    <lineage>
        <taxon>Eukaryota</taxon>
        <taxon>Viridiplantae</taxon>
        <taxon>Streptophyta</taxon>
        <taxon>Embryophyta</taxon>
        <taxon>Tracheophyta</taxon>
        <taxon>Spermatophyta</taxon>
        <taxon>Magnoliopsida</taxon>
        <taxon>eudicotyledons</taxon>
        <taxon>Gunneridae</taxon>
        <taxon>Pentapetalae</taxon>
        <taxon>rosids</taxon>
        <taxon>fabids</taxon>
        <taxon>Fagales</taxon>
        <taxon>Fagaceae</taxon>
        <taxon>Fagus</taxon>
    </lineage>
</organism>
<name>A0A2N9FKJ9_FAGSY</name>
<evidence type="ECO:0000313" key="2">
    <source>
        <dbReference type="EMBL" id="SPC87431.1"/>
    </source>
</evidence>
<evidence type="ECO:0000259" key="1">
    <source>
        <dbReference type="PROSITE" id="PS50994"/>
    </source>
</evidence>
<dbReference type="GO" id="GO:0015074">
    <property type="term" value="P:DNA integration"/>
    <property type="evidence" value="ECO:0007669"/>
    <property type="project" value="InterPro"/>
</dbReference>
<gene>
    <name evidence="2" type="ORF">FSB_LOCUS15313</name>
</gene>
<dbReference type="InterPro" id="IPR036397">
    <property type="entry name" value="RNaseH_sf"/>
</dbReference>
<sequence length="928" mass="104832">MAEAFVARFITNSRKTREMDALLTLKLEDGESLKDYATRFWETYNDIDGCNEDVAIRTFKLGLPLGTGLRQSLTKRPAATLRKMMDRIEQFIRVEEDGGNTSSVQMVAPPKAASSKPLARFSISAKASLSPSNFMAPLFRAFQTVFKEPIYKVMNNIKGKPYFVWPPKLLGNPASKDQKLQCSYHRDKGHLTENCHMLKTHLEQLALAGHLNQYIDTNLSGKRESSSVDRHPSNPGAASTGVINVIHNPLCSSILPSSYRSEIQKATHLRWSFVINDSAHPALSRSSHENSWEHAISFSNSDLRDVQLPYNDPLVVTLSIGNFDVKRVLIDQRSFTEVMYQDLYKKFGLGESDLTSFTSPVFGFRGVYRTSGRNYSASSGRTDHPPDPIYNGYFCLVGLRSSKVSPDLACHALNIVPNHKPVAQKRRKLALERANIVLEEVERLLAAGTILEVQYPTWLSNTVVVKKKNEKWRMCVDFTNLIRACPKDSYPLPRIDQLVDSASGHDRLSFLDAFQGYHQIPMNLADQEKTAFITPRGAYCYKVIDLKNARATYQRMVTQIDQTFQRESLSGGVQLGLFGIEYMPRTVIKGQVLADFVAEFQQDPCAPTLAIPTETQFNLGSGKWEVFIDRASNFKGLGAGIVLVSPKGLILEQAIGREHNSHAEILAKLATALESDIQRTICVETLDCPSFQCREVLSIHAANDQSSWMDPILDYLKNNKLPEDRKEADLIKRKALKYWSCGGDPWLIKRYPRDTGGHICKLMRSVGPLPKAPRNKRFFIVTIDYFTKWIKAELLSNIQDVNTKRFLWKSVITWFGVPWTIISDNGTQFESRLFTGFCSGLGIKNFFSSPAYPQSNGQTEVSNEVILDGVKKRLEEAKGRWVEELPSVMWTHRTTKRRSTEETPFALAYRVEAVIPWRLGCRLSEPRI</sequence>
<dbReference type="InterPro" id="IPR043502">
    <property type="entry name" value="DNA/RNA_pol_sf"/>
</dbReference>
<dbReference type="EMBL" id="OIVN01000921">
    <property type="protein sequence ID" value="SPC87431.1"/>
    <property type="molecule type" value="Genomic_DNA"/>
</dbReference>
<dbReference type="SUPFAM" id="SSF53098">
    <property type="entry name" value="Ribonuclease H-like"/>
    <property type="match status" value="1"/>
</dbReference>
<dbReference type="AlphaFoldDB" id="A0A2N9FKJ9"/>
<dbReference type="Pfam" id="PF00078">
    <property type="entry name" value="RVT_1"/>
    <property type="match status" value="1"/>
</dbReference>
<dbReference type="InterPro" id="IPR001584">
    <property type="entry name" value="Integrase_cat-core"/>
</dbReference>
<dbReference type="Gene3D" id="3.10.10.10">
    <property type="entry name" value="HIV Type 1 Reverse Transcriptase, subunit A, domain 1"/>
    <property type="match status" value="1"/>
</dbReference>
<dbReference type="InterPro" id="IPR043128">
    <property type="entry name" value="Rev_trsase/Diguanyl_cyclase"/>
</dbReference>
<dbReference type="InterPro" id="IPR012337">
    <property type="entry name" value="RNaseH-like_sf"/>
</dbReference>
<dbReference type="InterPro" id="IPR050951">
    <property type="entry name" value="Retrovirus_Pol_polyprotein"/>
</dbReference>
<dbReference type="GO" id="GO:0003676">
    <property type="term" value="F:nucleic acid binding"/>
    <property type="evidence" value="ECO:0007669"/>
    <property type="project" value="InterPro"/>
</dbReference>
<dbReference type="PANTHER" id="PTHR37984:SF5">
    <property type="entry name" value="PROTEIN NYNRIN-LIKE"/>
    <property type="match status" value="1"/>
</dbReference>
<protein>
    <recommendedName>
        <fullName evidence="1">Integrase catalytic domain-containing protein</fullName>
    </recommendedName>
</protein>
<feature type="domain" description="Integrase catalytic" evidence="1">
    <location>
        <begin position="741"/>
        <end position="912"/>
    </location>
</feature>
<reference evidence="2" key="1">
    <citation type="submission" date="2018-02" db="EMBL/GenBank/DDBJ databases">
        <authorList>
            <person name="Cohen D.B."/>
            <person name="Kent A.D."/>
        </authorList>
    </citation>
    <scope>NUCLEOTIDE SEQUENCE</scope>
</reference>
<accession>A0A2N9FKJ9</accession>
<dbReference type="PROSITE" id="PS50994">
    <property type="entry name" value="INTEGRASE"/>
    <property type="match status" value="1"/>
</dbReference>
<dbReference type="PANTHER" id="PTHR37984">
    <property type="entry name" value="PROTEIN CBG26694"/>
    <property type="match status" value="1"/>
</dbReference>
<dbReference type="Gene3D" id="3.30.420.10">
    <property type="entry name" value="Ribonuclease H-like superfamily/Ribonuclease H"/>
    <property type="match status" value="1"/>
</dbReference>
<dbReference type="SUPFAM" id="SSF56672">
    <property type="entry name" value="DNA/RNA polymerases"/>
    <property type="match status" value="1"/>
</dbReference>
<dbReference type="CDD" id="cd01647">
    <property type="entry name" value="RT_LTR"/>
    <property type="match status" value="1"/>
</dbReference>
<proteinExistence type="predicted"/>
<dbReference type="Gene3D" id="3.30.70.270">
    <property type="match status" value="1"/>
</dbReference>